<dbReference type="InterPro" id="IPR050181">
    <property type="entry name" value="Cold_shock_domain"/>
</dbReference>
<proteinExistence type="predicted"/>
<dbReference type="FunFam" id="2.40.50.140:FF:000274">
    <property type="entry name" value="Mitochondrial RNA binding protein"/>
    <property type="match status" value="1"/>
</dbReference>
<dbReference type="InterPro" id="IPR012340">
    <property type="entry name" value="NA-bd_OB-fold"/>
</dbReference>
<dbReference type="OrthoDB" id="203339at2759"/>
<dbReference type="InterPro" id="IPR019844">
    <property type="entry name" value="CSD_CS"/>
</dbReference>
<dbReference type="PROSITE" id="PS00352">
    <property type="entry name" value="CSD_1"/>
    <property type="match status" value="1"/>
</dbReference>
<dbReference type="InterPro" id="IPR002059">
    <property type="entry name" value="CSP_DNA-bd"/>
</dbReference>
<dbReference type="PROSITE" id="PS51857">
    <property type="entry name" value="CSD_2"/>
    <property type="match status" value="1"/>
</dbReference>
<dbReference type="Gene3D" id="2.40.50.140">
    <property type="entry name" value="Nucleic acid-binding proteins"/>
    <property type="match status" value="1"/>
</dbReference>
<feature type="compositionally biased region" description="Basic and acidic residues" evidence="1">
    <location>
        <begin position="228"/>
        <end position="238"/>
    </location>
</feature>
<feature type="compositionally biased region" description="Basic and acidic residues" evidence="1">
    <location>
        <begin position="206"/>
        <end position="216"/>
    </location>
</feature>
<feature type="region of interest" description="Disordered" evidence="1">
    <location>
        <begin position="125"/>
        <end position="144"/>
    </location>
</feature>
<comment type="caution">
    <text evidence="3">The sequence shown here is derived from an EMBL/GenBank/DDBJ whole genome shotgun (WGS) entry which is preliminary data.</text>
</comment>
<feature type="compositionally biased region" description="Basic and acidic residues" evidence="1">
    <location>
        <begin position="160"/>
        <end position="174"/>
    </location>
</feature>
<feature type="compositionally biased region" description="Basic residues" evidence="1">
    <location>
        <begin position="150"/>
        <end position="159"/>
    </location>
</feature>
<dbReference type="PRINTS" id="PR00050">
    <property type="entry name" value="COLDSHOCK"/>
</dbReference>
<evidence type="ECO:0000313" key="4">
    <source>
        <dbReference type="Proteomes" id="UP000494206"/>
    </source>
</evidence>
<dbReference type="AlphaFoldDB" id="A0A8S1F4P2"/>
<feature type="compositionally biased region" description="Polar residues" evidence="1">
    <location>
        <begin position="132"/>
        <end position="141"/>
    </location>
</feature>
<dbReference type="GO" id="GO:0003676">
    <property type="term" value="F:nucleic acid binding"/>
    <property type="evidence" value="ECO:0007669"/>
    <property type="project" value="InterPro"/>
</dbReference>
<reference evidence="3 4" key="1">
    <citation type="submission" date="2020-04" db="EMBL/GenBank/DDBJ databases">
        <authorList>
            <person name="Laetsch R D."/>
            <person name="Stevens L."/>
            <person name="Kumar S."/>
            <person name="Blaxter L. M."/>
        </authorList>
    </citation>
    <scope>NUCLEOTIDE SEQUENCE [LARGE SCALE GENOMIC DNA]</scope>
</reference>
<dbReference type="InterPro" id="IPR011129">
    <property type="entry name" value="CSD"/>
</dbReference>
<keyword evidence="4" id="KW-1185">Reference proteome</keyword>
<evidence type="ECO:0000256" key="1">
    <source>
        <dbReference type="SAM" id="MobiDB-lite"/>
    </source>
</evidence>
<dbReference type="CDD" id="cd04458">
    <property type="entry name" value="CSP_CDS"/>
    <property type="match status" value="1"/>
</dbReference>
<dbReference type="SUPFAM" id="SSF50249">
    <property type="entry name" value="Nucleic acid-binding proteins"/>
    <property type="match status" value="1"/>
</dbReference>
<accession>A0A8S1F4P2</accession>
<name>A0A8S1F4P2_9PELO</name>
<dbReference type="Pfam" id="PF00313">
    <property type="entry name" value="CSD"/>
    <property type="match status" value="1"/>
</dbReference>
<feature type="domain" description="CSD" evidence="2">
    <location>
        <begin position="63"/>
        <end position="133"/>
    </location>
</feature>
<sequence length="259" mass="28733">MSDAANNAVDITKETEQKLEDLKISGDKADNSEERIRRRRLPNSERIRLWEDEQKNKVVVETGIKGTVKWYSVLGRYGFIAREDGGKDVFVHQTAIAKSITNKFYLRTLADNEEVLFDLVEGAKGPEAGNVTGPNGENVQGSRFRHLLLSRFRRNRKSRNNADDNAKSDEKNASGEKPAAQPKKAKKQHKNRRNGKPNKASGDAPAEQKSENSGEKQDEDLAAAARRKIIDEPEHTNIDRCGSALGEATLGAQAVDAQI</sequence>
<organism evidence="3 4">
    <name type="scientific">Caenorhabditis bovis</name>
    <dbReference type="NCBI Taxonomy" id="2654633"/>
    <lineage>
        <taxon>Eukaryota</taxon>
        <taxon>Metazoa</taxon>
        <taxon>Ecdysozoa</taxon>
        <taxon>Nematoda</taxon>
        <taxon>Chromadorea</taxon>
        <taxon>Rhabditida</taxon>
        <taxon>Rhabditina</taxon>
        <taxon>Rhabditomorpha</taxon>
        <taxon>Rhabditoidea</taxon>
        <taxon>Rhabditidae</taxon>
        <taxon>Peloderinae</taxon>
        <taxon>Caenorhabditis</taxon>
    </lineage>
</organism>
<feature type="region of interest" description="Disordered" evidence="1">
    <location>
        <begin position="150"/>
        <end position="240"/>
    </location>
</feature>
<dbReference type="Proteomes" id="UP000494206">
    <property type="component" value="Unassembled WGS sequence"/>
</dbReference>
<feature type="compositionally biased region" description="Basic residues" evidence="1">
    <location>
        <begin position="183"/>
        <end position="196"/>
    </location>
</feature>
<dbReference type="PANTHER" id="PTHR11544">
    <property type="entry name" value="COLD SHOCK DOMAIN CONTAINING PROTEINS"/>
    <property type="match status" value="1"/>
</dbReference>
<gene>
    <name evidence="3" type="ORF">CBOVIS_LOCUS10605</name>
</gene>
<dbReference type="SMART" id="SM00357">
    <property type="entry name" value="CSP"/>
    <property type="match status" value="1"/>
</dbReference>
<protein>
    <recommendedName>
        <fullName evidence="2">CSD domain-containing protein</fullName>
    </recommendedName>
</protein>
<dbReference type="EMBL" id="CADEPM010000007">
    <property type="protein sequence ID" value="CAB3408880.1"/>
    <property type="molecule type" value="Genomic_DNA"/>
</dbReference>
<evidence type="ECO:0000259" key="2">
    <source>
        <dbReference type="PROSITE" id="PS51857"/>
    </source>
</evidence>
<evidence type="ECO:0000313" key="3">
    <source>
        <dbReference type="EMBL" id="CAB3408880.1"/>
    </source>
</evidence>